<dbReference type="EMBL" id="CAJVCH010082281">
    <property type="protein sequence ID" value="CAG7721729.1"/>
    <property type="molecule type" value="Genomic_DNA"/>
</dbReference>
<dbReference type="Proteomes" id="UP000708208">
    <property type="component" value="Unassembled WGS sequence"/>
</dbReference>
<protein>
    <submittedName>
        <fullName evidence="1">Uncharacterized protein</fullName>
    </submittedName>
</protein>
<feature type="non-terminal residue" evidence="1">
    <location>
        <position position="1"/>
    </location>
</feature>
<keyword evidence="2" id="KW-1185">Reference proteome</keyword>
<organism evidence="1 2">
    <name type="scientific">Allacma fusca</name>
    <dbReference type="NCBI Taxonomy" id="39272"/>
    <lineage>
        <taxon>Eukaryota</taxon>
        <taxon>Metazoa</taxon>
        <taxon>Ecdysozoa</taxon>
        <taxon>Arthropoda</taxon>
        <taxon>Hexapoda</taxon>
        <taxon>Collembola</taxon>
        <taxon>Symphypleona</taxon>
        <taxon>Sminthuridae</taxon>
        <taxon>Allacma</taxon>
    </lineage>
</organism>
<reference evidence="1" key="1">
    <citation type="submission" date="2021-06" db="EMBL/GenBank/DDBJ databases">
        <authorList>
            <person name="Hodson N. C."/>
            <person name="Mongue J. A."/>
            <person name="Jaron S. K."/>
        </authorList>
    </citation>
    <scope>NUCLEOTIDE SEQUENCE</scope>
</reference>
<proteinExistence type="predicted"/>
<evidence type="ECO:0000313" key="1">
    <source>
        <dbReference type="EMBL" id="CAG7721729.1"/>
    </source>
</evidence>
<name>A0A8J2P2N0_9HEXA</name>
<accession>A0A8J2P2N0</accession>
<evidence type="ECO:0000313" key="2">
    <source>
        <dbReference type="Proteomes" id="UP000708208"/>
    </source>
</evidence>
<sequence length="103" mass="11089">LHRSHQPSIISFLKKRTMDKPANIPVAETDKLEQGTAKVVTPCNPLFVVSGELSALDAIMNDYSEGTYSEANGSERCSVPAESLPSEVSGEFSGMELSVNDCK</sequence>
<gene>
    <name evidence="1" type="ORF">AFUS01_LOCUS10923</name>
</gene>
<comment type="caution">
    <text evidence="1">The sequence shown here is derived from an EMBL/GenBank/DDBJ whole genome shotgun (WGS) entry which is preliminary data.</text>
</comment>
<dbReference type="AlphaFoldDB" id="A0A8J2P2N0"/>